<comment type="caution">
    <text evidence="2">The sequence shown here is derived from an EMBL/GenBank/DDBJ whole genome shotgun (WGS) entry which is preliminary data.</text>
</comment>
<dbReference type="Pfam" id="PF19571">
    <property type="entry name" value="ACT_8"/>
    <property type="match status" value="1"/>
</dbReference>
<dbReference type="PANTHER" id="PTHR40099">
    <property type="entry name" value="ACETOLACTATE SYNTHASE, SMALL SUBUNIT"/>
    <property type="match status" value="1"/>
</dbReference>
<dbReference type="Gene3D" id="3.30.2130.10">
    <property type="entry name" value="VC0802-like"/>
    <property type="match status" value="1"/>
</dbReference>
<dbReference type="InterPro" id="IPR045739">
    <property type="entry name" value="ACT_dom_pair"/>
</dbReference>
<evidence type="ECO:0000313" key="3">
    <source>
        <dbReference type="Proteomes" id="UP000752814"/>
    </source>
</evidence>
<dbReference type="InterPro" id="IPR002912">
    <property type="entry name" value="ACT_dom"/>
</dbReference>
<reference evidence="2" key="1">
    <citation type="submission" date="2016-03" db="EMBL/GenBank/DDBJ databases">
        <authorList>
            <person name="Borrel G."/>
            <person name="Mccann A."/>
            <person name="O'Toole P.W."/>
        </authorList>
    </citation>
    <scope>NUCLEOTIDE SEQUENCE</scope>
    <source>
        <strain evidence="2">183</strain>
    </source>
</reference>
<dbReference type="OMA" id="LFAENKP"/>
<dbReference type="AlphaFoldDB" id="A0A8J8PAM5"/>
<evidence type="ECO:0000259" key="1">
    <source>
        <dbReference type="PROSITE" id="PS51671"/>
    </source>
</evidence>
<dbReference type="GeneID" id="41322614"/>
<sequence>MYEKYYLKQLSIFSENQPGKLARAAKAMKDAGVNIYAFTIAEGAGYGVIRMLVDNHEAAKTALQNAGFMVAYTDVLALKMEDRPGGLYEVIKSFCKSNINIEYSYAFEGRNGDVLIIRVEDPELAAKKLLDSGMELYDITYFE</sequence>
<dbReference type="InterPro" id="IPR045865">
    <property type="entry name" value="ACT-like_dom_sf"/>
</dbReference>
<dbReference type="PANTHER" id="PTHR40099:SF1">
    <property type="entry name" value="ACETOLACTATE SYNTHASE, SMALL SUBUNIT"/>
    <property type="match status" value="1"/>
</dbReference>
<name>A0A8J8PAM5_9ARCH</name>
<dbReference type="RefSeq" id="WP_020448103.1">
    <property type="nucleotide sequence ID" value="NZ_CAYAYE010000017.1"/>
</dbReference>
<feature type="domain" description="ACT" evidence="1">
    <location>
        <begin position="9"/>
        <end position="85"/>
    </location>
</feature>
<proteinExistence type="predicted"/>
<dbReference type="Proteomes" id="UP000752814">
    <property type="component" value="Unassembled WGS sequence"/>
</dbReference>
<protein>
    <submittedName>
        <fullName evidence="2">Acetolactate synthase</fullName>
    </submittedName>
</protein>
<dbReference type="PROSITE" id="PS51671">
    <property type="entry name" value="ACT"/>
    <property type="match status" value="1"/>
</dbReference>
<evidence type="ECO:0000313" key="2">
    <source>
        <dbReference type="EMBL" id="TQS81521.1"/>
    </source>
</evidence>
<accession>A0A8J8PAM5</accession>
<organism evidence="2 3">
    <name type="scientific">Candidatus Methanomassiliicoccus intestinalis</name>
    <dbReference type="NCBI Taxonomy" id="1406512"/>
    <lineage>
        <taxon>Archaea</taxon>
        <taxon>Methanobacteriati</taxon>
        <taxon>Thermoplasmatota</taxon>
        <taxon>Thermoplasmata</taxon>
        <taxon>Methanomassiliicoccales</taxon>
        <taxon>Methanomassiliicoccaceae</taxon>
        <taxon>Methanomassiliicoccus</taxon>
    </lineage>
</organism>
<dbReference type="SUPFAM" id="SSF55021">
    <property type="entry name" value="ACT-like"/>
    <property type="match status" value="2"/>
</dbReference>
<dbReference type="CDD" id="cd04882">
    <property type="entry name" value="ACT_Bt0572_2"/>
    <property type="match status" value="1"/>
</dbReference>
<gene>
    <name evidence="2" type="ORF">A3207_03725</name>
</gene>
<dbReference type="EMBL" id="LVVT01000022">
    <property type="protein sequence ID" value="TQS81521.1"/>
    <property type="molecule type" value="Genomic_DNA"/>
</dbReference>